<evidence type="ECO:0000313" key="1">
    <source>
        <dbReference type="EMBL" id="GJS60660.1"/>
    </source>
</evidence>
<comment type="caution">
    <text evidence="1">The sequence shown here is derived from an EMBL/GenBank/DDBJ whole genome shotgun (WGS) entry which is preliminary data.</text>
</comment>
<sequence length="92" mass="9992">MNAIISHHEHTTKTEAFLLIKLIGGEYHVPEHFLVHHPCICFSGQALIPLYNLQDSSVASSILDSQGLKQTMLSMLGLFKAGRSGGGFGKLT</sequence>
<name>A0ABQ4X616_9ASTR</name>
<evidence type="ECO:0000313" key="2">
    <source>
        <dbReference type="Proteomes" id="UP001151760"/>
    </source>
</evidence>
<dbReference type="EMBL" id="BQNB010009236">
    <property type="protein sequence ID" value="GJS60660.1"/>
    <property type="molecule type" value="Genomic_DNA"/>
</dbReference>
<organism evidence="1 2">
    <name type="scientific">Tanacetum coccineum</name>
    <dbReference type="NCBI Taxonomy" id="301880"/>
    <lineage>
        <taxon>Eukaryota</taxon>
        <taxon>Viridiplantae</taxon>
        <taxon>Streptophyta</taxon>
        <taxon>Embryophyta</taxon>
        <taxon>Tracheophyta</taxon>
        <taxon>Spermatophyta</taxon>
        <taxon>Magnoliopsida</taxon>
        <taxon>eudicotyledons</taxon>
        <taxon>Gunneridae</taxon>
        <taxon>Pentapetalae</taxon>
        <taxon>asterids</taxon>
        <taxon>campanulids</taxon>
        <taxon>Asterales</taxon>
        <taxon>Asteraceae</taxon>
        <taxon>Asteroideae</taxon>
        <taxon>Anthemideae</taxon>
        <taxon>Anthemidinae</taxon>
        <taxon>Tanacetum</taxon>
    </lineage>
</organism>
<protein>
    <submittedName>
        <fullName evidence="1">Uncharacterized protein</fullName>
    </submittedName>
</protein>
<reference evidence="1" key="2">
    <citation type="submission" date="2022-01" db="EMBL/GenBank/DDBJ databases">
        <authorList>
            <person name="Yamashiro T."/>
            <person name="Shiraishi A."/>
            <person name="Satake H."/>
            <person name="Nakayama K."/>
        </authorList>
    </citation>
    <scope>NUCLEOTIDE SEQUENCE</scope>
</reference>
<proteinExistence type="predicted"/>
<gene>
    <name evidence="1" type="ORF">Tco_0655444</name>
</gene>
<keyword evidence="2" id="KW-1185">Reference proteome</keyword>
<dbReference type="Proteomes" id="UP001151760">
    <property type="component" value="Unassembled WGS sequence"/>
</dbReference>
<reference evidence="1" key="1">
    <citation type="journal article" date="2022" name="Int. J. Mol. Sci.">
        <title>Draft Genome of Tanacetum Coccineum: Genomic Comparison of Closely Related Tanacetum-Family Plants.</title>
        <authorList>
            <person name="Yamashiro T."/>
            <person name="Shiraishi A."/>
            <person name="Nakayama K."/>
            <person name="Satake H."/>
        </authorList>
    </citation>
    <scope>NUCLEOTIDE SEQUENCE</scope>
</reference>
<accession>A0ABQ4X616</accession>